<dbReference type="Pfam" id="PF08534">
    <property type="entry name" value="Redoxin"/>
    <property type="match status" value="1"/>
</dbReference>
<comment type="similarity">
    <text evidence="1 7">Belongs to the peroxiredoxin family. Prx5 subfamily.</text>
</comment>
<proteinExistence type="inferred from homology"/>
<feature type="domain" description="Thioredoxin" evidence="8">
    <location>
        <begin position="60"/>
        <end position="211"/>
    </location>
</feature>
<sequence length="211" mass="22422">MSEAEEHQPPPSLFPTIRSLTRYTLAHHSALAMFSLARNLPLTRAVAGRRLFHASTPAFVKVGDKLPNVDLVEGSPGNKVNLAKELSGKGVIIGVPAAFSPSCSENHIPGYVNSPKLKDAGKVFVVSVNDPFVMKAWGKTLDPSGSSGIRFLGDPSVEFTKALDLSFDGASIFGGDRSKRYALVIENGAVKEAHVEPDNTGLNVSAAEKVL</sequence>
<evidence type="ECO:0000256" key="1">
    <source>
        <dbReference type="ARBA" id="ARBA00010505"/>
    </source>
</evidence>
<dbReference type="PANTHER" id="PTHR10430:SF39">
    <property type="entry name" value="PEROXISOMAL MEMBRANE ASSOCIATED PROTEIN 20"/>
    <property type="match status" value="1"/>
</dbReference>
<dbReference type="EMBL" id="CP069027">
    <property type="protein sequence ID" value="QRC94960.1"/>
    <property type="molecule type" value="Genomic_DNA"/>
</dbReference>
<dbReference type="PANTHER" id="PTHR10430">
    <property type="entry name" value="PEROXIREDOXIN"/>
    <property type="match status" value="1"/>
</dbReference>
<evidence type="ECO:0000256" key="7">
    <source>
        <dbReference type="RuleBase" id="RU366011"/>
    </source>
</evidence>
<keyword evidence="3 7" id="KW-0049">Antioxidant</keyword>
<dbReference type="PROSITE" id="PS51352">
    <property type="entry name" value="THIOREDOXIN_2"/>
    <property type="match status" value="1"/>
</dbReference>
<comment type="function">
    <text evidence="7">Thiol-specific peroxidase that catalyzes the reduction of hydrogen peroxide and organic hydroperoxides to water and alcohols, respectively. Plays a role in cell protection against oxidative stress by detoxifying peroxides.</text>
</comment>
<organism evidence="9 10">
    <name type="scientific">Phaeosphaeria nodorum (strain SN15 / ATCC MYA-4574 / FGSC 10173)</name>
    <name type="common">Glume blotch fungus</name>
    <name type="synonym">Parastagonospora nodorum</name>
    <dbReference type="NCBI Taxonomy" id="321614"/>
    <lineage>
        <taxon>Eukaryota</taxon>
        <taxon>Fungi</taxon>
        <taxon>Dikarya</taxon>
        <taxon>Ascomycota</taxon>
        <taxon>Pezizomycotina</taxon>
        <taxon>Dothideomycetes</taxon>
        <taxon>Pleosporomycetidae</taxon>
        <taxon>Pleosporales</taxon>
        <taxon>Pleosporineae</taxon>
        <taxon>Phaeosphaeriaceae</taxon>
        <taxon>Parastagonospora</taxon>
    </lineage>
</organism>
<dbReference type="VEuPathDB" id="FungiDB:JI435_026980"/>
<gene>
    <name evidence="9" type="ORF">JI435_026980</name>
</gene>
<dbReference type="InterPro" id="IPR037944">
    <property type="entry name" value="PRX5-like"/>
</dbReference>
<protein>
    <recommendedName>
        <fullName evidence="8">Thioredoxin domain-containing protein</fullName>
    </recommendedName>
</protein>
<dbReference type="GO" id="GO:0008379">
    <property type="term" value="F:thioredoxin peroxidase activity"/>
    <property type="evidence" value="ECO:0007669"/>
    <property type="project" value="InterPro"/>
</dbReference>
<dbReference type="InterPro" id="IPR013766">
    <property type="entry name" value="Thioredoxin_domain"/>
</dbReference>
<dbReference type="OrthoDB" id="1882547at2759"/>
<reference evidence="10" key="1">
    <citation type="journal article" date="2021" name="BMC Genomics">
        <title>Chromosome-level genome assembly and manually-curated proteome of model necrotroph Parastagonospora nodorum Sn15 reveals a genome-wide trove of candidate effector homologs, and redundancy of virulence-related functions within an accessory chromosome.</title>
        <authorList>
            <person name="Bertazzoni S."/>
            <person name="Jones D.A.B."/>
            <person name="Phan H.T."/>
            <person name="Tan K.-C."/>
            <person name="Hane J.K."/>
        </authorList>
    </citation>
    <scope>NUCLEOTIDE SEQUENCE [LARGE SCALE GENOMIC DNA]</scope>
    <source>
        <strain evidence="10">SN15 / ATCC MYA-4574 / FGSC 10173)</strain>
    </source>
</reference>
<evidence type="ECO:0000256" key="3">
    <source>
        <dbReference type="ARBA" id="ARBA00022862"/>
    </source>
</evidence>
<dbReference type="FunFam" id="3.40.30.10:FF:000159">
    <property type="entry name" value="Peroxiredoxin"/>
    <property type="match status" value="1"/>
</dbReference>
<dbReference type="SUPFAM" id="SSF52833">
    <property type="entry name" value="Thioredoxin-like"/>
    <property type="match status" value="1"/>
</dbReference>
<evidence type="ECO:0000256" key="6">
    <source>
        <dbReference type="PIRSR" id="PIRSR637944-1"/>
    </source>
</evidence>
<keyword evidence="4 7" id="KW-0560">Oxidoreductase</keyword>
<evidence type="ECO:0000313" key="9">
    <source>
        <dbReference type="EMBL" id="QRC94960.1"/>
    </source>
</evidence>
<dbReference type="InterPro" id="IPR036249">
    <property type="entry name" value="Thioredoxin-like_sf"/>
</dbReference>
<evidence type="ECO:0000256" key="5">
    <source>
        <dbReference type="ARBA" id="ARBA00023284"/>
    </source>
</evidence>
<dbReference type="AlphaFoldDB" id="A0A7U2EXQ4"/>
<evidence type="ECO:0000259" key="8">
    <source>
        <dbReference type="PROSITE" id="PS51352"/>
    </source>
</evidence>
<evidence type="ECO:0000313" key="10">
    <source>
        <dbReference type="Proteomes" id="UP000663193"/>
    </source>
</evidence>
<keyword evidence="2 7" id="KW-0575">Peroxidase</keyword>
<dbReference type="InterPro" id="IPR013740">
    <property type="entry name" value="Redoxin"/>
</dbReference>
<dbReference type="Proteomes" id="UP000663193">
    <property type="component" value="Chromosome 5"/>
</dbReference>
<name>A0A7U2EXQ4_PHANO</name>
<dbReference type="Gene3D" id="3.40.30.10">
    <property type="entry name" value="Glutaredoxin"/>
    <property type="match status" value="1"/>
</dbReference>
<keyword evidence="5 7" id="KW-0676">Redox-active center</keyword>
<keyword evidence="10" id="KW-1185">Reference proteome</keyword>
<dbReference type="CDD" id="cd03013">
    <property type="entry name" value="PRX5_like"/>
    <property type="match status" value="1"/>
</dbReference>
<accession>A0A7U2EXQ4</accession>
<evidence type="ECO:0000256" key="2">
    <source>
        <dbReference type="ARBA" id="ARBA00022559"/>
    </source>
</evidence>
<dbReference type="GO" id="GO:0034599">
    <property type="term" value="P:cellular response to oxidative stress"/>
    <property type="evidence" value="ECO:0007669"/>
    <property type="project" value="InterPro"/>
</dbReference>
<evidence type="ECO:0000256" key="4">
    <source>
        <dbReference type="ARBA" id="ARBA00023002"/>
    </source>
</evidence>
<feature type="active site" description="Cysteine sulfenic acid (-SOH) intermediate" evidence="6">
    <location>
        <position position="103"/>
    </location>
</feature>